<dbReference type="Pfam" id="PF06841">
    <property type="entry name" value="Phage_T4_gp19"/>
    <property type="match status" value="1"/>
</dbReference>
<dbReference type="EMBL" id="BHXC01000006">
    <property type="protein sequence ID" value="GCB89617.1"/>
    <property type="molecule type" value="Genomic_DNA"/>
</dbReference>
<proteinExistence type="predicted"/>
<evidence type="ECO:0000313" key="1">
    <source>
        <dbReference type="EMBL" id="GCB89617.1"/>
    </source>
</evidence>
<dbReference type="RefSeq" id="WP_157846790.1">
    <property type="nucleotide sequence ID" value="NZ_BHXC01000006.1"/>
</dbReference>
<dbReference type="GO" id="GO:0005198">
    <property type="term" value="F:structural molecule activity"/>
    <property type="evidence" value="ECO:0007669"/>
    <property type="project" value="InterPro"/>
</dbReference>
<name>A0A401QW51_STRNR</name>
<gene>
    <name evidence="1" type="ORF">SALB_02305</name>
</gene>
<accession>A0A401QW51</accession>
<organism evidence="1 2">
    <name type="scientific">Streptomyces noursei</name>
    <name type="common">Streptomyces albulus</name>
    <dbReference type="NCBI Taxonomy" id="1971"/>
    <lineage>
        <taxon>Bacteria</taxon>
        <taxon>Bacillati</taxon>
        <taxon>Actinomycetota</taxon>
        <taxon>Actinomycetes</taxon>
        <taxon>Kitasatosporales</taxon>
        <taxon>Streptomycetaceae</taxon>
        <taxon>Streptomyces</taxon>
    </lineage>
</organism>
<dbReference type="AlphaFoldDB" id="A0A401QW51"/>
<dbReference type="InterPro" id="IPR010667">
    <property type="entry name" value="Phage_T4_Gp19"/>
</dbReference>
<evidence type="ECO:0000313" key="2">
    <source>
        <dbReference type="Proteomes" id="UP000288351"/>
    </source>
</evidence>
<protein>
    <submittedName>
        <fullName evidence="1">Uncharacterized protein</fullName>
    </submittedName>
</protein>
<comment type="caution">
    <text evidence="1">The sequence shown here is derived from an EMBL/GenBank/DDBJ whole genome shotgun (WGS) entry which is preliminary data.</text>
</comment>
<dbReference type="Proteomes" id="UP000288351">
    <property type="component" value="Unassembled WGS sequence"/>
</dbReference>
<reference evidence="1 2" key="1">
    <citation type="journal article" date="2019" name="Microbiol. Resour. Announc.">
        <title>Draft Genome Sequence of the Most Traditional epsilon-Poly-l-Lysine Producer, Streptomyces albulus NBRC14147.</title>
        <authorList>
            <person name="Yamanaka K."/>
            <person name="Hamano Y."/>
        </authorList>
    </citation>
    <scope>NUCLEOTIDE SEQUENCE [LARGE SCALE GENOMIC DNA]</scope>
    <source>
        <strain evidence="1 2">NBRC 14147</strain>
    </source>
</reference>
<sequence length="171" mass="18054">MPEAQAIGLRQQRLSMNVKIGRSAGRRAVRSVGAVATVLLALSAVAGTATSASAASTAVPHGAVAPKSEALSQPGSELGVNGQVEHLSEVVAMSDHDITVQRGANHSGGFDDWINAALNNSPEAKRNFRIVRYDANNRPTLGWQFTDGWVSKVADGELITINFSRVEVVRP</sequence>